<keyword evidence="3" id="KW-1185">Reference proteome</keyword>
<dbReference type="PaxDb" id="2903-EOD09678"/>
<organism evidence="2 3">
    <name type="scientific">Emiliania huxleyi (strain CCMP1516)</name>
    <dbReference type="NCBI Taxonomy" id="280463"/>
    <lineage>
        <taxon>Eukaryota</taxon>
        <taxon>Haptista</taxon>
        <taxon>Haptophyta</taxon>
        <taxon>Prymnesiophyceae</taxon>
        <taxon>Isochrysidales</taxon>
        <taxon>Noelaerhabdaceae</taxon>
        <taxon>Emiliania</taxon>
    </lineage>
</organism>
<dbReference type="InterPro" id="IPR029055">
    <property type="entry name" value="Ntn_hydrolases_N"/>
</dbReference>
<dbReference type="RefSeq" id="XP_005762107.1">
    <property type="nucleotide sequence ID" value="XM_005762050.1"/>
</dbReference>
<proteinExistence type="predicted"/>
<dbReference type="InterPro" id="IPR017932">
    <property type="entry name" value="GATase_2_dom"/>
</dbReference>
<evidence type="ECO:0000313" key="2">
    <source>
        <dbReference type="EnsemblProtists" id="EOD09678"/>
    </source>
</evidence>
<dbReference type="GeneID" id="17255831"/>
<dbReference type="EnsemblProtists" id="EOD09678">
    <property type="protein sequence ID" value="EOD09678"/>
    <property type="gene ID" value="EMIHUDRAFT_257982"/>
</dbReference>
<evidence type="ECO:0000259" key="1">
    <source>
        <dbReference type="PROSITE" id="PS51278"/>
    </source>
</evidence>
<reference evidence="3" key="1">
    <citation type="journal article" date="2013" name="Nature">
        <title>Pan genome of the phytoplankton Emiliania underpins its global distribution.</title>
        <authorList>
            <person name="Read B.A."/>
            <person name="Kegel J."/>
            <person name="Klute M.J."/>
            <person name="Kuo A."/>
            <person name="Lefebvre S.C."/>
            <person name="Maumus F."/>
            <person name="Mayer C."/>
            <person name="Miller J."/>
            <person name="Monier A."/>
            <person name="Salamov A."/>
            <person name="Young J."/>
            <person name="Aguilar M."/>
            <person name="Claverie J.M."/>
            <person name="Frickenhaus S."/>
            <person name="Gonzalez K."/>
            <person name="Herman E.K."/>
            <person name="Lin Y.C."/>
            <person name="Napier J."/>
            <person name="Ogata H."/>
            <person name="Sarno A.F."/>
            <person name="Shmutz J."/>
            <person name="Schroeder D."/>
            <person name="de Vargas C."/>
            <person name="Verret F."/>
            <person name="von Dassow P."/>
            <person name="Valentin K."/>
            <person name="Van de Peer Y."/>
            <person name="Wheeler G."/>
            <person name="Dacks J.B."/>
            <person name="Delwiche C.F."/>
            <person name="Dyhrman S.T."/>
            <person name="Glockner G."/>
            <person name="John U."/>
            <person name="Richards T."/>
            <person name="Worden A.Z."/>
            <person name="Zhang X."/>
            <person name="Grigoriev I.V."/>
            <person name="Allen A.E."/>
            <person name="Bidle K."/>
            <person name="Borodovsky M."/>
            <person name="Bowler C."/>
            <person name="Brownlee C."/>
            <person name="Cock J.M."/>
            <person name="Elias M."/>
            <person name="Gladyshev V.N."/>
            <person name="Groth M."/>
            <person name="Guda C."/>
            <person name="Hadaegh A."/>
            <person name="Iglesias-Rodriguez M.D."/>
            <person name="Jenkins J."/>
            <person name="Jones B.M."/>
            <person name="Lawson T."/>
            <person name="Leese F."/>
            <person name="Lindquist E."/>
            <person name="Lobanov A."/>
            <person name="Lomsadze A."/>
            <person name="Malik S.B."/>
            <person name="Marsh M.E."/>
            <person name="Mackinder L."/>
            <person name="Mock T."/>
            <person name="Mueller-Roeber B."/>
            <person name="Pagarete A."/>
            <person name="Parker M."/>
            <person name="Probert I."/>
            <person name="Quesneville H."/>
            <person name="Raines C."/>
            <person name="Rensing S.A."/>
            <person name="Riano-Pachon D.M."/>
            <person name="Richier S."/>
            <person name="Rokitta S."/>
            <person name="Shiraiwa Y."/>
            <person name="Soanes D.M."/>
            <person name="van der Giezen M."/>
            <person name="Wahlund T.M."/>
            <person name="Williams B."/>
            <person name="Wilson W."/>
            <person name="Wolfe G."/>
            <person name="Wurch L.L."/>
        </authorList>
    </citation>
    <scope>NUCLEOTIDE SEQUENCE</scope>
</reference>
<accession>A0A0D3IEJ3</accession>
<sequence>MCGNFGLLLLLPAHRRATLRLLRKMLRITMIRGAQSAGIATYDRSGVGLRCRGHTRFATSSVCNIAGCHPHQWLPRSKQMAWRLATNTAYRFVCERRSVESFITHNGDCDAFTIHGNKYLYAIADLQLLLVRLLGHPIPSDVDSACVAGLLDMLRTKGVWLASWQALVASNEELTAASQCTRASSGAADAASAECVLLEAVWQENGGAHAGALRKCPASRHAAAAAG</sequence>
<feature type="domain" description="Glutamine amidotransferase type-2" evidence="1">
    <location>
        <begin position="2"/>
        <end position="227"/>
    </location>
</feature>
<name>A0A0D3IEJ3_EMIH1</name>
<protein>
    <recommendedName>
        <fullName evidence="1">Glutamine amidotransferase type-2 domain-containing protein</fullName>
    </recommendedName>
</protein>
<reference evidence="2" key="2">
    <citation type="submission" date="2024-10" db="UniProtKB">
        <authorList>
            <consortium name="EnsemblProtists"/>
        </authorList>
    </citation>
    <scope>IDENTIFICATION</scope>
</reference>
<dbReference type="PROSITE" id="PS51278">
    <property type="entry name" value="GATASE_TYPE_2"/>
    <property type="match status" value="1"/>
</dbReference>
<dbReference type="SUPFAM" id="SSF56235">
    <property type="entry name" value="N-terminal nucleophile aminohydrolases (Ntn hydrolases)"/>
    <property type="match status" value="1"/>
</dbReference>
<dbReference type="AlphaFoldDB" id="A0A0D3IEJ3"/>
<dbReference type="Proteomes" id="UP000013827">
    <property type="component" value="Unassembled WGS sequence"/>
</dbReference>
<evidence type="ECO:0000313" key="3">
    <source>
        <dbReference type="Proteomes" id="UP000013827"/>
    </source>
</evidence>
<dbReference type="Gene3D" id="3.60.20.10">
    <property type="entry name" value="Glutamine Phosphoribosylpyrophosphate, subunit 1, domain 1"/>
    <property type="match status" value="1"/>
</dbReference>
<dbReference type="HOGENOM" id="CLU_1221613_0_0_1"/>
<dbReference type="KEGG" id="ehx:EMIHUDRAFT_257982"/>